<evidence type="ECO:0000256" key="1">
    <source>
        <dbReference type="SAM" id="Coils"/>
    </source>
</evidence>
<keyword evidence="4" id="KW-1185">Reference proteome</keyword>
<reference evidence="3" key="1">
    <citation type="submission" date="2023-07" db="EMBL/GenBank/DDBJ databases">
        <title>A chromosome-level genome assembly of Lolium multiflorum.</title>
        <authorList>
            <person name="Chen Y."/>
            <person name="Copetti D."/>
            <person name="Kolliker R."/>
            <person name="Studer B."/>
        </authorList>
    </citation>
    <scope>NUCLEOTIDE SEQUENCE</scope>
    <source>
        <strain evidence="3">02402/16</strain>
        <tissue evidence="3">Leaf</tissue>
    </source>
</reference>
<proteinExistence type="predicted"/>
<keyword evidence="1" id="KW-0175">Coiled coil</keyword>
<dbReference type="InterPro" id="IPR026960">
    <property type="entry name" value="RVT-Znf"/>
</dbReference>
<sequence length="710" mass="79613">MHGVAKLFMKGVIRHFHRARNPLVFLKLDVAWAFDSVSWPYLLDMLRARGFSDRWRDWIAMMLATSSSRVILNGEVGPRFLHRRGLRQGDPLSPLLFILAIEPLHRLFDIATVAGLLSPLRGRKARLRCSLYADDAAVFLNPDLDLASISSPLGAPVGSFPCRYLGLPLSFRRPRRVDFQPLLDKLGSRLARWKLRLFSHAGRLALLKAVLSALPTYLFSAFAPPAWLVKAVDRIRRAWLWAADVTCTGGRCKVAWGRVCRPRDLGGLSVLDLVRFSHALRLRWLWLQRTQPERPWVGLPVPCDDSDRDLFAAATSVDIGDGASASFWHDSWLFGALPRALAPALYSLSRRKHRCVRDALRGGAWVQDLRSRVSVHLLESFVALRALIELVVLSPDTRDKFTWRFTPDGRYSASSAYRLQFAGSVQTAFTQLIWKPWATPRCRLFAWLFVQNRLMAADRLLARGWPNGYFCPLCKRNLETATHLFIECPLSRQVCAGVAIIATAPSLAPPPGGTTTASPSPVRSLLARITDEAAAWDLAEKLAEANERANTLAQKLEQCEEAHKTSQEFELEDPDNDPLLDAVSFIEFHGTEAREGIDEARTGLSRLFPYFFPKKEEPATFLALAKCFNPPEDLGLKMRHENMKVAVESTVALVADSQQTIDWAKVGNTEQIEQAKWRSLIKAAKLNTKKILAYLGIKPSSTPSSSRPEV</sequence>
<evidence type="ECO:0000259" key="2">
    <source>
        <dbReference type="PROSITE" id="PS50878"/>
    </source>
</evidence>
<dbReference type="AlphaFoldDB" id="A0AAD8T2D8"/>
<protein>
    <recommendedName>
        <fullName evidence="2">Reverse transcriptase domain-containing protein</fullName>
    </recommendedName>
</protein>
<comment type="caution">
    <text evidence="3">The sequence shown here is derived from an EMBL/GenBank/DDBJ whole genome shotgun (WGS) entry which is preliminary data.</text>
</comment>
<dbReference type="Pfam" id="PF13966">
    <property type="entry name" value="zf-RVT"/>
    <property type="match status" value="1"/>
</dbReference>
<accession>A0AAD8T2D8</accession>
<gene>
    <name evidence="3" type="ORF">QYE76_056797</name>
</gene>
<dbReference type="EMBL" id="JAUUTY010000003">
    <property type="protein sequence ID" value="KAK1668638.1"/>
    <property type="molecule type" value="Genomic_DNA"/>
</dbReference>
<dbReference type="SUPFAM" id="SSF56672">
    <property type="entry name" value="DNA/RNA polymerases"/>
    <property type="match status" value="1"/>
</dbReference>
<feature type="domain" description="Reverse transcriptase" evidence="2">
    <location>
        <begin position="1"/>
        <end position="190"/>
    </location>
</feature>
<dbReference type="PROSITE" id="PS50878">
    <property type="entry name" value="RT_POL"/>
    <property type="match status" value="1"/>
</dbReference>
<feature type="coiled-coil region" evidence="1">
    <location>
        <begin position="535"/>
        <end position="562"/>
    </location>
</feature>
<dbReference type="InterPro" id="IPR000477">
    <property type="entry name" value="RT_dom"/>
</dbReference>
<dbReference type="InterPro" id="IPR043502">
    <property type="entry name" value="DNA/RNA_pol_sf"/>
</dbReference>
<dbReference type="Pfam" id="PF00078">
    <property type="entry name" value="RVT_1"/>
    <property type="match status" value="1"/>
</dbReference>
<dbReference type="PANTHER" id="PTHR33116">
    <property type="entry name" value="REVERSE TRANSCRIPTASE ZINC-BINDING DOMAIN-CONTAINING PROTEIN-RELATED-RELATED"/>
    <property type="match status" value="1"/>
</dbReference>
<name>A0AAD8T2D8_LOLMU</name>
<evidence type="ECO:0000313" key="3">
    <source>
        <dbReference type="EMBL" id="KAK1668638.1"/>
    </source>
</evidence>
<evidence type="ECO:0000313" key="4">
    <source>
        <dbReference type="Proteomes" id="UP001231189"/>
    </source>
</evidence>
<dbReference type="Proteomes" id="UP001231189">
    <property type="component" value="Unassembled WGS sequence"/>
</dbReference>
<organism evidence="3 4">
    <name type="scientific">Lolium multiflorum</name>
    <name type="common">Italian ryegrass</name>
    <name type="synonym">Lolium perenne subsp. multiflorum</name>
    <dbReference type="NCBI Taxonomy" id="4521"/>
    <lineage>
        <taxon>Eukaryota</taxon>
        <taxon>Viridiplantae</taxon>
        <taxon>Streptophyta</taxon>
        <taxon>Embryophyta</taxon>
        <taxon>Tracheophyta</taxon>
        <taxon>Spermatophyta</taxon>
        <taxon>Magnoliopsida</taxon>
        <taxon>Liliopsida</taxon>
        <taxon>Poales</taxon>
        <taxon>Poaceae</taxon>
        <taxon>BOP clade</taxon>
        <taxon>Pooideae</taxon>
        <taxon>Poodae</taxon>
        <taxon>Poeae</taxon>
        <taxon>Poeae Chloroplast Group 2 (Poeae type)</taxon>
        <taxon>Loliodinae</taxon>
        <taxon>Loliinae</taxon>
        <taxon>Lolium</taxon>
    </lineage>
</organism>
<dbReference type="PANTHER" id="PTHR33116:SF78">
    <property type="entry name" value="OS12G0587133 PROTEIN"/>
    <property type="match status" value="1"/>
</dbReference>